<sequence length="161" mass="17794">MAAEPFVNRSTADSLASVIDASTADQPEDHRQSTHIWVSGGSVELDFDFGKEMEVKTFHFLNYLTEYFDVDDVDLRFFDAAHRLVGVMSDLEPELGGNPSGHFNPIYAQDFAVSLPGPVRFVNVVLSGSNNEVDFNNIGFSAVDYMGTATDQRGAPFERTF</sequence>
<evidence type="ECO:0000313" key="2">
    <source>
        <dbReference type="Proteomes" id="UP000187735"/>
    </source>
</evidence>
<proteinExistence type="predicted"/>
<dbReference type="KEGG" id="fmr:Fuma_04838"/>
<evidence type="ECO:0000313" key="1">
    <source>
        <dbReference type="EMBL" id="APZ95183.1"/>
    </source>
</evidence>
<dbReference type="EMBL" id="CP017641">
    <property type="protein sequence ID" value="APZ95183.1"/>
    <property type="molecule type" value="Genomic_DNA"/>
</dbReference>
<protein>
    <submittedName>
        <fullName evidence="1">Uncharacterized protein</fullName>
    </submittedName>
</protein>
<dbReference type="Proteomes" id="UP000187735">
    <property type="component" value="Chromosome"/>
</dbReference>
<name>A0A1P8WM85_9PLAN</name>
<dbReference type="AlphaFoldDB" id="A0A1P8WM85"/>
<accession>A0A1P8WM85</accession>
<organism evidence="1 2">
    <name type="scientific">Fuerstiella marisgermanici</name>
    <dbReference type="NCBI Taxonomy" id="1891926"/>
    <lineage>
        <taxon>Bacteria</taxon>
        <taxon>Pseudomonadati</taxon>
        <taxon>Planctomycetota</taxon>
        <taxon>Planctomycetia</taxon>
        <taxon>Planctomycetales</taxon>
        <taxon>Planctomycetaceae</taxon>
        <taxon>Fuerstiella</taxon>
    </lineage>
</organism>
<reference evidence="1 2" key="1">
    <citation type="journal article" date="2016" name="Front. Microbiol.">
        <title>Fuerstia marisgermanicae gen. nov., sp. nov., an Unusual Member of the Phylum Planctomycetes from the German Wadden Sea.</title>
        <authorList>
            <person name="Kohn T."/>
            <person name="Heuer A."/>
            <person name="Jogler M."/>
            <person name="Vollmers J."/>
            <person name="Boedeker C."/>
            <person name="Bunk B."/>
            <person name="Rast P."/>
            <person name="Borchert D."/>
            <person name="Glockner I."/>
            <person name="Freese H.M."/>
            <person name="Klenk H.P."/>
            <person name="Overmann J."/>
            <person name="Kaster A.K."/>
            <person name="Rohde M."/>
            <person name="Wiegand S."/>
            <person name="Jogler C."/>
        </authorList>
    </citation>
    <scope>NUCLEOTIDE SEQUENCE [LARGE SCALE GENOMIC DNA]</scope>
    <source>
        <strain evidence="1 2">NH11</strain>
    </source>
</reference>
<keyword evidence="2" id="KW-1185">Reference proteome</keyword>
<gene>
    <name evidence="1" type="ORF">Fuma_04838</name>
</gene>